<dbReference type="Proteomes" id="UP000003448">
    <property type="component" value="Unassembled WGS sequence"/>
</dbReference>
<dbReference type="AlphaFoldDB" id="I0KX98"/>
<reference evidence="3" key="1">
    <citation type="journal article" date="2012" name="J. Bacteriol.">
        <title>Genome Sequence of Micromonospora lupini Lupac 08, Isolated from Root Nodules of Lupinus angustifolius.</title>
        <authorList>
            <person name="Alonso-Vega P."/>
            <person name="Normand P."/>
            <person name="Bacigalupe R."/>
            <person name="Pujic P."/>
            <person name="Lajus A."/>
            <person name="Vallenet D."/>
            <person name="Carro L."/>
            <person name="Coll P."/>
            <person name="Trujillo M.E."/>
        </authorList>
    </citation>
    <scope>NUCLEOTIDE SEQUENCE [LARGE SCALE GENOMIC DNA]</scope>
    <source>
        <strain evidence="3">Lupac 08</strain>
    </source>
</reference>
<feature type="transmembrane region" description="Helical" evidence="1">
    <location>
        <begin position="39"/>
        <end position="60"/>
    </location>
</feature>
<organism evidence="2 3">
    <name type="scientific">Micromonospora lupini str. Lupac 08</name>
    <dbReference type="NCBI Taxonomy" id="1150864"/>
    <lineage>
        <taxon>Bacteria</taxon>
        <taxon>Bacillati</taxon>
        <taxon>Actinomycetota</taxon>
        <taxon>Actinomycetes</taxon>
        <taxon>Micromonosporales</taxon>
        <taxon>Micromonosporaceae</taxon>
        <taxon>Micromonospora</taxon>
    </lineage>
</organism>
<evidence type="ECO:0000313" key="3">
    <source>
        <dbReference type="Proteomes" id="UP000003448"/>
    </source>
</evidence>
<protein>
    <submittedName>
        <fullName evidence="2">Uncharacterized protein</fullName>
    </submittedName>
</protein>
<name>I0KX98_9ACTN</name>
<evidence type="ECO:0000313" key="2">
    <source>
        <dbReference type="EMBL" id="CCH16195.1"/>
    </source>
</evidence>
<keyword evidence="1" id="KW-0472">Membrane</keyword>
<proteinExistence type="predicted"/>
<evidence type="ECO:0000256" key="1">
    <source>
        <dbReference type="SAM" id="Phobius"/>
    </source>
</evidence>
<keyword evidence="3" id="KW-1185">Reference proteome</keyword>
<gene>
    <name evidence="2" type="ORF">MILUP08_41109</name>
</gene>
<dbReference type="EMBL" id="CAIE01000013">
    <property type="protein sequence ID" value="CCH16195.1"/>
    <property type="molecule type" value="Genomic_DNA"/>
</dbReference>
<keyword evidence="1" id="KW-0812">Transmembrane</keyword>
<dbReference type="eggNOG" id="ENOG502ZS6P">
    <property type="taxonomic scope" value="Bacteria"/>
</dbReference>
<keyword evidence="1" id="KW-1133">Transmembrane helix</keyword>
<dbReference type="STRING" id="1150864.MILUP08_41109"/>
<comment type="caution">
    <text evidence="2">The sequence shown here is derived from an EMBL/GenBank/DDBJ whole genome shotgun (WGS) entry which is preliminary data.</text>
</comment>
<accession>I0KX98</accession>
<sequence length="214" mass="22118">MDEDEVLNAMRRTLSDVRMDRPVEAIEERGRARRRHRGVLGVVAGGGLAAVAALALALPIGAGPSGSTPTGGAAAPAAEQAAPAMEPAAFSVAKLADGSVQLRLKSKQVINPEALEKALADAGVPTVVKAGVLCTPEGKELPQIKDVLTFDPIDGANEDGVYGDSEWVIAPAKMPKGSILHFSVFPVHKGQGYAKVAWALVPKGAPMNCRSVVS</sequence>